<dbReference type="Proteomes" id="UP000618931">
    <property type="component" value="Unassembled WGS sequence"/>
</dbReference>
<name>A0ABS0I5X9_9BACT</name>
<keyword evidence="2" id="KW-1185">Reference proteome</keyword>
<organism evidence="1 2">
    <name type="scientific">Hymenobacter ruricola</name>
    <dbReference type="NCBI Taxonomy" id="2791023"/>
    <lineage>
        <taxon>Bacteria</taxon>
        <taxon>Pseudomonadati</taxon>
        <taxon>Bacteroidota</taxon>
        <taxon>Cytophagia</taxon>
        <taxon>Cytophagales</taxon>
        <taxon>Hymenobacteraceae</taxon>
        <taxon>Hymenobacter</taxon>
    </lineage>
</organism>
<dbReference type="PROSITE" id="PS51257">
    <property type="entry name" value="PROKAR_LIPOPROTEIN"/>
    <property type="match status" value="1"/>
</dbReference>
<proteinExistence type="predicted"/>
<evidence type="ECO:0008006" key="3">
    <source>
        <dbReference type="Google" id="ProtNLM"/>
    </source>
</evidence>
<comment type="caution">
    <text evidence="1">The sequence shown here is derived from an EMBL/GenBank/DDBJ whole genome shotgun (WGS) entry which is preliminary data.</text>
</comment>
<evidence type="ECO:0000313" key="1">
    <source>
        <dbReference type="EMBL" id="MBF9222370.1"/>
    </source>
</evidence>
<protein>
    <recommendedName>
        <fullName evidence="3">Lipoprotein</fullName>
    </recommendedName>
</protein>
<accession>A0ABS0I5X9</accession>
<dbReference type="EMBL" id="JADQDM010000007">
    <property type="protein sequence ID" value="MBF9222370.1"/>
    <property type="molecule type" value="Genomic_DNA"/>
</dbReference>
<gene>
    <name evidence="1" type="ORF">I2H31_14790</name>
</gene>
<evidence type="ECO:0000313" key="2">
    <source>
        <dbReference type="Proteomes" id="UP000618931"/>
    </source>
</evidence>
<dbReference type="RefSeq" id="WP_196293814.1">
    <property type="nucleotide sequence ID" value="NZ_JADQDM010000007.1"/>
</dbReference>
<sequence length="115" mass="12920">MKKLSIIGLLSLFLTSCTLEELMSKTNKMTEVIQANCDCDDVRLLSYEDNMGGESTAYFEVVGAEVVRHALIASEINKALKQNINNYCDIDELTLDFINKGKHSRILISNCEIKK</sequence>
<reference evidence="1 2" key="1">
    <citation type="submission" date="2020-11" db="EMBL/GenBank/DDBJ databases">
        <authorList>
            <person name="Kim M.K."/>
        </authorList>
    </citation>
    <scope>NUCLEOTIDE SEQUENCE [LARGE SCALE GENOMIC DNA]</scope>
    <source>
        <strain evidence="1 2">BT662</strain>
    </source>
</reference>